<evidence type="ECO:0000313" key="2">
    <source>
        <dbReference type="WBParaSite" id="maker-unitig_4437-snap-gene-0.2-mRNA-1"/>
    </source>
</evidence>
<sequence length="129" mass="14191">MWSERTRQSYLAKAQCVNFTYWDLTAGPYWVGNRSYYVDISPIISRTLRTAVAETDALRLVSKAYAGFEGGGSELPLPLGHLNKMQSLFTAWAQSILLHPGSAVLIHPGSLGPPHARGYSRQRSAVADP</sequence>
<name>A0A1I8FR60_9PLAT</name>
<dbReference type="Gene3D" id="3.40.390.10">
    <property type="entry name" value="Collagenase (Catalytic Domain)"/>
    <property type="match status" value="1"/>
</dbReference>
<dbReference type="WBParaSite" id="maker-unitig_4437-snap-gene-0.2-mRNA-1">
    <property type="protein sequence ID" value="maker-unitig_4437-snap-gene-0.2-mRNA-1"/>
    <property type="gene ID" value="maker-unitig_4437-snap-gene-0.2"/>
</dbReference>
<dbReference type="GO" id="GO:0008237">
    <property type="term" value="F:metallopeptidase activity"/>
    <property type="evidence" value="ECO:0007669"/>
    <property type="project" value="InterPro"/>
</dbReference>
<organism evidence="1 2">
    <name type="scientific">Macrostomum lignano</name>
    <dbReference type="NCBI Taxonomy" id="282301"/>
    <lineage>
        <taxon>Eukaryota</taxon>
        <taxon>Metazoa</taxon>
        <taxon>Spiralia</taxon>
        <taxon>Lophotrochozoa</taxon>
        <taxon>Platyhelminthes</taxon>
        <taxon>Rhabditophora</taxon>
        <taxon>Macrostomorpha</taxon>
        <taxon>Macrostomida</taxon>
        <taxon>Macrostomidae</taxon>
        <taxon>Macrostomum</taxon>
    </lineage>
</organism>
<dbReference type="InterPro" id="IPR024079">
    <property type="entry name" value="MetalloPept_cat_dom_sf"/>
</dbReference>
<dbReference type="Proteomes" id="UP000095280">
    <property type="component" value="Unplaced"/>
</dbReference>
<protein>
    <submittedName>
        <fullName evidence="2">Mannan endo-1,6-alpha-mannosidase</fullName>
    </submittedName>
</protein>
<evidence type="ECO:0000313" key="1">
    <source>
        <dbReference type="Proteomes" id="UP000095280"/>
    </source>
</evidence>
<keyword evidence="1" id="KW-1185">Reference proteome</keyword>
<accession>A0A1I8FR60</accession>
<dbReference type="AlphaFoldDB" id="A0A1I8FR60"/>
<reference evidence="2" key="1">
    <citation type="submission" date="2016-11" db="UniProtKB">
        <authorList>
            <consortium name="WormBaseParasite"/>
        </authorList>
    </citation>
    <scope>IDENTIFICATION</scope>
</reference>
<proteinExistence type="predicted"/>